<organism evidence="9 10">
    <name type="scientific">Sandaracinomonas limnophila</name>
    <dbReference type="NCBI Taxonomy" id="1862386"/>
    <lineage>
        <taxon>Bacteria</taxon>
        <taxon>Pseudomonadati</taxon>
        <taxon>Bacteroidota</taxon>
        <taxon>Cytophagia</taxon>
        <taxon>Cytophagales</taxon>
        <taxon>Flectobacillaceae</taxon>
        <taxon>Sandaracinomonas</taxon>
    </lineage>
</organism>
<evidence type="ECO:0000256" key="1">
    <source>
        <dbReference type="ARBA" id="ARBA00004162"/>
    </source>
</evidence>
<evidence type="ECO:0000256" key="7">
    <source>
        <dbReference type="RuleBase" id="RU003879"/>
    </source>
</evidence>
<dbReference type="RefSeq" id="WP_127802015.1">
    <property type="nucleotide sequence ID" value="NZ_SACY01000001.1"/>
</dbReference>
<dbReference type="Proteomes" id="UP000282832">
    <property type="component" value="Unassembled WGS sequence"/>
</dbReference>
<comment type="similarity">
    <text evidence="2 7">Belongs to the ExbD/TolR family.</text>
</comment>
<dbReference type="AlphaFoldDB" id="A0A437PW48"/>
<proteinExistence type="inferred from homology"/>
<protein>
    <submittedName>
        <fullName evidence="9">Biopolymer transporter ExbD</fullName>
    </submittedName>
</protein>
<dbReference type="GO" id="GO:0005886">
    <property type="term" value="C:plasma membrane"/>
    <property type="evidence" value="ECO:0007669"/>
    <property type="project" value="UniProtKB-SubCell"/>
</dbReference>
<keyword evidence="3" id="KW-1003">Cell membrane</keyword>
<evidence type="ECO:0000256" key="3">
    <source>
        <dbReference type="ARBA" id="ARBA00022475"/>
    </source>
</evidence>
<keyword evidence="4 7" id="KW-0812">Transmembrane</keyword>
<evidence type="ECO:0000256" key="6">
    <source>
        <dbReference type="ARBA" id="ARBA00023136"/>
    </source>
</evidence>
<comment type="caution">
    <text evidence="9">The sequence shown here is derived from an EMBL/GenBank/DDBJ whole genome shotgun (WGS) entry which is preliminary data.</text>
</comment>
<dbReference type="InterPro" id="IPR003400">
    <property type="entry name" value="ExbD"/>
</dbReference>
<evidence type="ECO:0000313" key="9">
    <source>
        <dbReference type="EMBL" id="RVU26462.1"/>
    </source>
</evidence>
<evidence type="ECO:0000256" key="5">
    <source>
        <dbReference type="ARBA" id="ARBA00022989"/>
    </source>
</evidence>
<reference evidence="9 10" key="1">
    <citation type="submission" date="2019-01" db="EMBL/GenBank/DDBJ databases">
        <authorList>
            <person name="Chen W.-M."/>
        </authorList>
    </citation>
    <scope>NUCLEOTIDE SEQUENCE [LARGE SCALE GENOMIC DNA]</scope>
    <source>
        <strain evidence="9 10">FSY-15</strain>
    </source>
</reference>
<evidence type="ECO:0000313" key="10">
    <source>
        <dbReference type="Proteomes" id="UP000282832"/>
    </source>
</evidence>
<dbReference type="EMBL" id="SACY01000001">
    <property type="protein sequence ID" value="RVU26462.1"/>
    <property type="molecule type" value="Genomic_DNA"/>
</dbReference>
<keyword evidence="10" id="KW-1185">Reference proteome</keyword>
<gene>
    <name evidence="9" type="ORF">EOJ36_00250</name>
</gene>
<keyword evidence="5 8" id="KW-1133">Transmembrane helix</keyword>
<accession>A0A437PW48</accession>
<keyword evidence="7" id="KW-0653">Protein transport</keyword>
<dbReference type="Pfam" id="PF02472">
    <property type="entry name" value="ExbD"/>
    <property type="match status" value="1"/>
</dbReference>
<name>A0A437PW48_9BACT</name>
<sequence length="133" mass="15207">MNFRKREREQSEVETGALADILFFLLMFFLMISTLASPDAIKLLLPESTKPTQTPANEVIKLTVDENKNYFIDDRQIDPLNLEQELTTEVQIKKAATLIVRMDKNQTVQDLTNVYDLAAKLNLSMVMAAEKKK</sequence>
<evidence type="ECO:0000256" key="8">
    <source>
        <dbReference type="SAM" id="Phobius"/>
    </source>
</evidence>
<evidence type="ECO:0000256" key="2">
    <source>
        <dbReference type="ARBA" id="ARBA00005811"/>
    </source>
</evidence>
<feature type="transmembrane region" description="Helical" evidence="8">
    <location>
        <begin position="21"/>
        <end position="45"/>
    </location>
</feature>
<dbReference type="OrthoDB" id="1375727at2"/>
<dbReference type="PANTHER" id="PTHR30558">
    <property type="entry name" value="EXBD MEMBRANE COMPONENT OF PMF-DRIVEN MACROMOLECULE IMPORT SYSTEM"/>
    <property type="match status" value="1"/>
</dbReference>
<comment type="subcellular location">
    <subcellularLocation>
        <location evidence="1">Cell membrane</location>
        <topology evidence="1">Single-pass membrane protein</topology>
    </subcellularLocation>
    <subcellularLocation>
        <location evidence="7">Cell membrane</location>
        <topology evidence="7">Single-pass type II membrane protein</topology>
    </subcellularLocation>
</comment>
<evidence type="ECO:0000256" key="4">
    <source>
        <dbReference type="ARBA" id="ARBA00022692"/>
    </source>
</evidence>
<dbReference type="GO" id="GO:0015031">
    <property type="term" value="P:protein transport"/>
    <property type="evidence" value="ECO:0007669"/>
    <property type="project" value="UniProtKB-KW"/>
</dbReference>
<keyword evidence="7" id="KW-0813">Transport</keyword>
<dbReference type="Gene3D" id="3.30.420.270">
    <property type="match status" value="1"/>
</dbReference>
<keyword evidence="6 8" id="KW-0472">Membrane</keyword>
<dbReference type="GO" id="GO:0022857">
    <property type="term" value="F:transmembrane transporter activity"/>
    <property type="evidence" value="ECO:0007669"/>
    <property type="project" value="InterPro"/>
</dbReference>